<name>X0BKW9_FUSOX</name>
<dbReference type="HOGENOM" id="CLU_3050414_0_0_1"/>
<proteinExistence type="predicted"/>
<evidence type="ECO:0000313" key="1">
    <source>
        <dbReference type="EMBL" id="EXK79119.1"/>
    </source>
</evidence>
<sequence>MELRRCNATSPPLLKVPINYTETHRLIDWCITHTLTSINLNPRRDQLPYIGDPG</sequence>
<reference evidence="1 2" key="1">
    <citation type="submission" date="2011-11" db="EMBL/GenBank/DDBJ databases">
        <title>The Genome Sequence of Fusarium oxysporum PHW815.</title>
        <authorList>
            <consortium name="The Broad Institute Genome Sequencing Platform"/>
            <person name="Ma L.-J."/>
            <person name="Gale L.R."/>
            <person name="Schwartz D.C."/>
            <person name="Zhou S."/>
            <person name="Corby-Kistler H."/>
            <person name="Young S.K."/>
            <person name="Zeng Q."/>
            <person name="Gargeya S."/>
            <person name="Fitzgerald M."/>
            <person name="Haas B."/>
            <person name="Abouelleil A."/>
            <person name="Alvarado L."/>
            <person name="Arachchi H.M."/>
            <person name="Berlin A."/>
            <person name="Brown A."/>
            <person name="Chapman S.B."/>
            <person name="Chen Z."/>
            <person name="Dunbar C."/>
            <person name="Freedman E."/>
            <person name="Gearin G."/>
            <person name="Goldberg J."/>
            <person name="Griggs A."/>
            <person name="Gujja S."/>
            <person name="Heiman D."/>
            <person name="Howarth C."/>
            <person name="Larson L."/>
            <person name="Lui A."/>
            <person name="MacDonald P.J.P."/>
            <person name="Montmayeur A."/>
            <person name="Murphy C."/>
            <person name="Neiman D."/>
            <person name="Pearson M."/>
            <person name="Priest M."/>
            <person name="Roberts A."/>
            <person name="Saif S."/>
            <person name="Shea T."/>
            <person name="Shenoy N."/>
            <person name="Sisk P."/>
            <person name="Stolte C."/>
            <person name="Sykes S."/>
            <person name="Wortman J."/>
            <person name="Nusbaum C."/>
            <person name="Birren B."/>
        </authorList>
    </citation>
    <scope>NUCLEOTIDE SEQUENCE [LARGE SCALE GENOMIC DNA]</scope>
    <source>
        <strain evidence="1 2">54005</strain>
    </source>
</reference>
<keyword evidence="2" id="KW-1185">Reference proteome</keyword>
<evidence type="ECO:0000313" key="2">
    <source>
        <dbReference type="Proteomes" id="UP000030663"/>
    </source>
</evidence>
<protein>
    <submittedName>
        <fullName evidence="1">Uncharacterized protein</fullName>
    </submittedName>
</protein>
<gene>
    <name evidence="1" type="ORF">FOQG_16253</name>
</gene>
<organism evidence="1 2">
    <name type="scientific">Fusarium oxysporum f. sp. raphani 54005</name>
    <dbReference type="NCBI Taxonomy" id="1089458"/>
    <lineage>
        <taxon>Eukaryota</taxon>
        <taxon>Fungi</taxon>
        <taxon>Dikarya</taxon>
        <taxon>Ascomycota</taxon>
        <taxon>Pezizomycotina</taxon>
        <taxon>Sordariomycetes</taxon>
        <taxon>Hypocreomycetidae</taxon>
        <taxon>Hypocreales</taxon>
        <taxon>Nectriaceae</taxon>
        <taxon>Fusarium</taxon>
        <taxon>Fusarium oxysporum species complex</taxon>
    </lineage>
</organism>
<dbReference type="Proteomes" id="UP000030663">
    <property type="component" value="Unassembled WGS sequence"/>
</dbReference>
<accession>X0BKW9</accession>
<dbReference type="AlphaFoldDB" id="X0BKW9"/>
<dbReference type="EMBL" id="JH658482">
    <property type="protein sequence ID" value="EXK79119.1"/>
    <property type="molecule type" value="Genomic_DNA"/>
</dbReference>